<name>A0A182I817_ANOAR</name>
<dbReference type="EnsemblMetazoa" id="AARA009727-RA">
    <property type="protein sequence ID" value="AARA009727-PA"/>
    <property type="gene ID" value="AARA009727"/>
</dbReference>
<dbReference type="EMBL" id="APCN01002607">
    <property type="status" value="NOT_ANNOTATED_CDS"/>
    <property type="molecule type" value="Genomic_DNA"/>
</dbReference>
<evidence type="ECO:0000313" key="9">
    <source>
        <dbReference type="EnsemblMetazoa" id="AARA009727-PA"/>
    </source>
</evidence>
<evidence type="ECO:0000256" key="5">
    <source>
        <dbReference type="ARBA" id="ARBA00023125"/>
    </source>
</evidence>
<sequence length="213" mass="24613">METAPCTMANSEPETAQLVAEHWSYQLVRELNDESLHLKSTSKSIAMRDLYPKARYHFLVLPRKNINTLHELTIDDVALLEDMYGLAQSVIKEGGLDPKQFNFGYHLKPHMKRLHLHVISKDFDSPCLKRRHHWTIFNSDIFQSHDAVLAELKMHGKIYERPDAYIAALRNGPLKCNVCLYETDNLQTMKKHIAVHTKPHLMLPAFPTNTTQM</sequence>
<comment type="subcellular location">
    <subcellularLocation>
        <location evidence="1">Nucleus</location>
    </subcellularLocation>
</comment>
<dbReference type="FunFam" id="3.30.428.10:FF:000004">
    <property type="entry name" value="aprataxin isoform X2"/>
    <property type="match status" value="1"/>
</dbReference>
<dbReference type="InterPro" id="IPR011146">
    <property type="entry name" value="HIT-like"/>
</dbReference>
<evidence type="ECO:0000256" key="6">
    <source>
        <dbReference type="ARBA" id="ARBA00023204"/>
    </source>
</evidence>
<comment type="caution">
    <text evidence="8">Lacks conserved residue(s) required for the propagation of feature annotation.</text>
</comment>
<dbReference type="GO" id="GO:0005634">
    <property type="term" value="C:nucleus"/>
    <property type="evidence" value="ECO:0007669"/>
    <property type="project" value="UniProtKB-SubCell"/>
</dbReference>
<evidence type="ECO:0000256" key="7">
    <source>
        <dbReference type="ARBA" id="ARBA00023242"/>
    </source>
</evidence>
<keyword evidence="2" id="KW-0479">Metal-binding</keyword>
<dbReference type="VEuPathDB" id="VectorBase:AARA21_011057"/>
<dbReference type="SUPFAM" id="SSF54197">
    <property type="entry name" value="HIT-like"/>
    <property type="match status" value="1"/>
</dbReference>
<evidence type="ECO:0000256" key="1">
    <source>
        <dbReference type="ARBA" id="ARBA00004123"/>
    </source>
</evidence>
<dbReference type="Pfam" id="PF11969">
    <property type="entry name" value="DcpS_C"/>
    <property type="match status" value="1"/>
</dbReference>
<dbReference type="GO" id="GO:1990165">
    <property type="term" value="F:single-strand break-containing DNA binding"/>
    <property type="evidence" value="ECO:0007669"/>
    <property type="project" value="TreeGrafter"/>
</dbReference>
<dbReference type="PROSITE" id="PS51084">
    <property type="entry name" value="HIT_2"/>
    <property type="match status" value="1"/>
</dbReference>
<dbReference type="VEuPathDB" id="VectorBase:AARA009727"/>
<keyword evidence="7" id="KW-0539">Nucleus</keyword>
<dbReference type="GO" id="GO:0000012">
    <property type="term" value="P:single strand break repair"/>
    <property type="evidence" value="ECO:0007669"/>
    <property type="project" value="TreeGrafter"/>
</dbReference>
<evidence type="ECO:0000256" key="4">
    <source>
        <dbReference type="ARBA" id="ARBA00022833"/>
    </source>
</evidence>
<organism evidence="9 10">
    <name type="scientific">Anopheles arabiensis</name>
    <name type="common">Mosquito</name>
    <dbReference type="NCBI Taxonomy" id="7173"/>
    <lineage>
        <taxon>Eukaryota</taxon>
        <taxon>Metazoa</taxon>
        <taxon>Ecdysozoa</taxon>
        <taxon>Arthropoda</taxon>
        <taxon>Hexapoda</taxon>
        <taxon>Insecta</taxon>
        <taxon>Pterygota</taxon>
        <taxon>Neoptera</taxon>
        <taxon>Endopterygota</taxon>
        <taxon>Diptera</taxon>
        <taxon>Nematocera</taxon>
        <taxon>Culicoidea</taxon>
        <taxon>Culicidae</taxon>
        <taxon>Anophelinae</taxon>
        <taxon>Anopheles</taxon>
    </lineage>
</organism>
<dbReference type="InterPro" id="IPR032566">
    <property type="entry name" value="Znf-C2HE"/>
</dbReference>
<dbReference type="GO" id="GO:0030983">
    <property type="term" value="F:mismatched DNA binding"/>
    <property type="evidence" value="ECO:0007669"/>
    <property type="project" value="TreeGrafter"/>
</dbReference>
<dbReference type="GO" id="GO:0046872">
    <property type="term" value="F:metal ion binding"/>
    <property type="evidence" value="ECO:0007669"/>
    <property type="project" value="UniProtKB-KW"/>
</dbReference>
<dbReference type="RefSeq" id="XP_040165503.1">
    <property type="nucleotide sequence ID" value="XM_040309569.1"/>
</dbReference>
<accession>A0A182I817</accession>
<evidence type="ECO:0000256" key="3">
    <source>
        <dbReference type="ARBA" id="ARBA00022763"/>
    </source>
</evidence>
<dbReference type="InterPro" id="IPR036265">
    <property type="entry name" value="HIT-like_sf"/>
</dbReference>
<proteinExistence type="predicted"/>
<keyword evidence="3" id="KW-0227">DNA damage</keyword>
<dbReference type="PANTHER" id="PTHR12486">
    <property type="entry name" value="APRATAXIN-RELATED"/>
    <property type="match status" value="1"/>
</dbReference>
<dbReference type="Proteomes" id="UP000075840">
    <property type="component" value="Unassembled WGS sequence"/>
</dbReference>
<dbReference type="Gene3D" id="3.30.428.10">
    <property type="entry name" value="HIT-like"/>
    <property type="match status" value="1"/>
</dbReference>
<keyword evidence="4" id="KW-0862">Zinc</keyword>
<dbReference type="GeneID" id="120901540"/>
<dbReference type="Pfam" id="PF16278">
    <property type="entry name" value="zf-C2HE"/>
    <property type="match status" value="1"/>
</dbReference>
<reference evidence="9" key="1">
    <citation type="submission" date="2022-08" db="UniProtKB">
        <authorList>
            <consortium name="EnsemblMetazoa"/>
        </authorList>
    </citation>
    <scope>IDENTIFICATION</scope>
    <source>
        <strain evidence="9">Dongola</strain>
    </source>
</reference>
<keyword evidence="6" id="KW-0234">DNA repair</keyword>
<keyword evidence="5" id="KW-0238">DNA-binding</keyword>
<protein>
    <submittedName>
        <fullName evidence="9">Uncharacterized protein</fullName>
    </submittedName>
</protein>
<dbReference type="KEGG" id="aara:120901540"/>
<keyword evidence="10" id="KW-1185">Reference proteome</keyword>
<evidence type="ECO:0000313" key="10">
    <source>
        <dbReference type="Proteomes" id="UP000075840"/>
    </source>
</evidence>
<dbReference type="AlphaFoldDB" id="A0A182I817"/>
<dbReference type="GO" id="GO:0003697">
    <property type="term" value="F:single-stranded DNA binding"/>
    <property type="evidence" value="ECO:0007669"/>
    <property type="project" value="TreeGrafter"/>
</dbReference>
<dbReference type="PANTHER" id="PTHR12486:SF4">
    <property type="entry name" value="APRATAXIN"/>
    <property type="match status" value="1"/>
</dbReference>
<dbReference type="GO" id="GO:0033699">
    <property type="term" value="F:DNA 5'-adenosine monophosphate hydrolase activity"/>
    <property type="evidence" value="ECO:0007669"/>
    <property type="project" value="TreeGrafter"/>
</dbReference>
<dbReference type="GO" id="GO:0003725">
    <property type="term" value="F:double-stranded RNA binding"/>
    <property type="evidence" value="ECO:0007669"/>
    <property type="project" value="TreeGrafter"/>
</dbReference>
<evidence type="ECO:0000256" key="8">
    <source>
        <dbReference type="PROSITE-ProRule" id="PRU00464"/>
    </source>
</evidence>
<evidence type="ECO:0000256" key="2">
    <source>
        <dbReference type="ARBA" id="ARBA00022723"/>
    </source>
</evidence>